<organism evidence="2 3">
    <name type="scientific">Candidatus Thalassarchaeum betae</name>
    <dbReference type="NCBI Taxonomy" id="2599289"/>
    <lineage>
        <taxon>Archaea</taxon>
        <taxon>Methanobacteriati</taxon>
        <taxon>Thermoplasmatota</taxon>
        <taxon>Candidatus Poseidoniia</taxon>
        <taxon>Candidatus Poseidoniales</taxon>
        <taxon>Candidatus Thalassarchaeaceae</taxon>
        <taxon>Candidatus Thalassarchaeum</taxon>
    </lineage>
</organism>
<gene>
    <name evidence="2" type="ORF">CXX69_06540</name>
</gene>
<comment type="caution">
    <text evidence="2">The sequence shown here is derived from an EMBL/GenBank/DDBJ whole genome shotgun (WGS) entry which is preliminary data.</text>
</comment>
<dbReference type="Gene3D" id="1.10.260.40">
    <property type="entry name" value="lambda repressor-like DNA-binding domains"/>
    <property type="match status" value="1"/>
</dbReference>
<accession>A0A2V3HNT8</accession>
<dbReference type="SMART" id="SM00530">
    <property type="entry name" value="HTH_XRE"/>
    <property type="match status" value="1"/>
</dbReference>
<dbReference type="PROSITE" id="PS50943">
    <property type="entry name" value="HTH_CROC1"/>
    <property type="match status" value="1"/>
</dbReference>
<dbReference type="GO" id="GO:0003677">
    <property type="term" value="F:DNA binding"/>
    <property type="evidence" value="ECO:0007669"/>
    <property type="project" value="InterPro"/>
</dbReference>
<dbReference type="InterPro" id="IPR010982">
    <property type="entry name" value="Lambda_DNA-bd_dom_sf"/>
</dbReference>
<name>A0A2V3HNT8_9ARCH</name>
<dbReference type="CDD" id="cd00093">
    <property type="entry name" value="HTH_XRE"/>
    <property type="match status" value="1"/>
</dbReference>
<proteinExistence type="predicted"/>
<dbReference type="InterPro" id="IPR001387">
    <property type="entry name" value="Cro/C1-type_HTH"/>
</dbReference>
<dbReference type="EMBL" id="PSPG01000021">
    <property type="protein sequence ID" value="PXF20794.1"/>
    <property type="molecule type" value="Genomic_DNA"/>
</dbReference>
<dbReference type="Pfam" id="PF26602">
    <property type="entry name" value="HVO_2718_N"/>
    <property type="match status" value="1"/>
</dbReference>
<evidence type="ECO:0000313" key="2">
    <source>
        <dbReference type="EMBL" id="PXF20794.1"/>
    </source>
</evidence>
<reference evidence="2 3" key="1">
    <citation type="journal article" date="2015" name="Nat. Commun.">
        <title>Genomic and transcriptomic evidence for scavenging of diverse organic compounds by widespread deep-sea archaea.</title>
        <authorList>
            <person name="Li M."/>
            <person name="Baker B.J."/>
            <person name="Anantharaman K."/>
            <person name="Jain S."/>
            <person name="Breier J.A."/>
            <person name="Dick G.J."/>
        </authorList>
    </citation>
    <scope>NUCLEOTIDE SEQUENCE [LARGE SCALE GENOMIC DNA]</scope>
    <source>
        <strain evidence="2">Cayman_51_deep</strain>
    </source>
</reference>
<dbReference type="Pfam" id="PF01381">
    <property type="entry name" value="HTH_3"/>
    <property type="match status" value="1"/>
</dbReference>
<protein>
    <submittedName>
        <fullName evidence="2">TIGR00270 family protein</fullName>
    </submittedName>
</protein>
<feature type="domain" description="HTH cro/C1-type" evidence="1">
    <location>
        <begin position="91"/>
        <end position="142"/>
    </location>
</feature>
<evidence type="ECO:0000259" key="1">
    <source>
        <dbReference type="PROSITE" id="PS50943"/>
    </source>
</evidence>
<dbReference type="InterPro" id="IPR058562">
    <property type="entry name" value="MJ0586_N"/>
</dbReference>
<dbReference type="Proteomes" id="UP000248161">
    <property type="component" value="Unassembled WGS sequence"/>
</dbReference>
<dbReference type="SUPFAM" id="SSF47413">
    <property type="entry name" value="lambda repressor-like DNA-binding domains"/>
    <property type="match status" value="1"/>
</dbReference>
<sequence length="175" mass="19969">MMARDVFGDMMGTCELCGTDKVVVNRAKASGAVVDVCRRCIDRLGLTTLTPIKSTDSRQIFTSNNPKPNRPGRDIMAKNEKELALDFGQRIRSAREKRDWDQREFARRMNERLNSVQRVENGNRPSDALIKKIEKVLSIELFIDVQVNETRQVTGTGFRSMTIGDLYDDLLSRRD</sequence>
<dbReference type="AlphaFoldDB" id="A0A2V3HNT8"/>
<evidence type="ECO:0000313" key="3">
    <source>
        <dbReference type="Proteomes" id="UP000248161"/>
    </source>
</evidence>